<protein>
    <submittedName>
        <fullName evidence="3">Uncharacterized protein</fullName>
    </submittedName>
</protein>
<keyword evidence="2" id="KW-1133">Transmembrane helix</keyword>
<feature type="transmembrane region" description="Helical" evidence="2">
    <location>
        <begin position="148"/>
        <end position="166"/>
    </location>
</feature>
<accession>A0A9K3GW84</accession>
<keyword evidence="4" id="KW-1185">Reference proteome</keyword>
<dbReference type="AlphaFoldDB" id="A0A9K3GW84"/>
<evidence type="ECO:0000256" key="1">
    <source>
        <dbReference type="SAM" id="MobiDB-lite"/>
    </source>
</evidence>
<comment type="caution">
    <text evidence="3">The sequence shown here is derived from an EMBL/GenBank/DDBJ whole genome shotgun (WGS) entry which is preliminary data.</text>
</comment>
<reference evidence="3" key="1">
    <citation type="journal article" date="2017" name="Nature">
        <title>The sunflower genome provides insights into oil metabolism, flowering and Asterid evolution.</title>
        <authorList>
            <person name="Badouin H."/>
            <person name="Gouzy J."/>
            <person name="Grassa C.J."/>
            <person name="Murat F."/>
            <person name="Staton S.E."/>
            <person name="Cottret L."/>
            <person name="Lelandais-Briere C."/>
            <person name="Owens G.L."/>
            <person name="Carrere S."/>
            <person name="Mayjonade B."/>
            <person name="Legrand L."/>
            <person name="Gill N."/>
            <person name="Kane N.C."/>
            <person name="Bowers J.E."/>
            <person name="Hubner S."/>
            <person name="Bellec A."/>
            <person name="Berard A."/>
            <person name="Berges H."/>
            <person name="Blanchet N."/>
            <person name="Boniface M.C."/>
            <person name="Brunel D."/>
            <person name="Catrice O."/>
            <person name="Chaidir N."/>
            <person name="Claudel C."/>
            <person name="Donnadieu C."/>
            <person name="Faraut T."/>
            <person name="Fievet G."/>
            <person name="Helmstetter N."/>
            <person name="King M."/>
            <person name="Knapp S.J."/>
            <person name="Lai Z."/>
            <person name="Le Paslier M.C."/>
            <person name="Lippi Y."/>
            <person name="Lorenzon L."/>
            <person name="Mandel J.R."/>
            <person name="Marage G."/>
            <person name="Marchand G."/>
            <person name="Marquand E."/>
            <person name="Bret-Mestries E."/>
            <person name="Morien E."/>
            <person name="Nambeesan S."/>
            <person name="Nguyen T."/>
            <person name="Pegot-Espagnet P."/>
            <person name="Pouilly N."/>
            <person name="Raftis F."/>
            <person name="Sallet E."/>
            <person name="Schiex T."/>
            <person name="Thomas J."/>
            <person name="Vandecasteele C."/>
            <person name="Vares D."/>
            <person name="Vear F."/>
            <person name="Vautrin S."/>
            <person name="Crespi M."/>
            <person name="Mangin B."/>
            <person name="Burke J.M."/>
            <person name="Salse J."/>
            <person name="Munos S."/>
            <person name="Vincourt P."/>
            <person name="Rieseberg L.H."/>
            <person name="Langlade N.B."/>
        </authorList>
    </citation>
    <scope>NUCLEOTIDE SEQUENCE</scope>
    <source>
        <tissue evidence="3">Leaves</tissue>
    </source>
</reference>
<feature type="region of interest" description="Disordered" evidence="1">
    <location>
        <begin position="1"/>
        <end position="29"/>
    </location>
</feature>
<dbReference type="Gramene" id="mRNA:HanXRQr2_Chr17g0825791">
    <property type="protein sequence ID" value="mRNA:HanXRQr2_Chr17g0825791"/>
    <property type="gene ID" value="HanXRQr2_Chr17g0825791"/>
</dbReference>
<feature type="compositionally biased region" description="Basic and acidic residues" evidence="1">
    <location>
        <begin position="11"/>
        <end position="25"/>
    </location>
</feature>
<feature type="transmembrane region" description="Helical" evidence="2">
    <location>
        <begin position="43"/>
        <end position="62"/>
    </location>
</feature>
<keyword evidence="2" id="KW-0472">Membrane</keyword>
<name>A0A9K3GW84_HELAN</name>
<proteinExistence type="predicted"/>
<keyword evidence="2" id="KW-0812">Transmembrane</keyword>
<evidence type="ECO:0000313" key="4">
    <source>
        <dbReference type="Proteomes" id="UP000215914"/>
    </source>
</evidence>
<dbReference type="EMBL" id="MNCJ02000332">
    <property type="protein sequence ID" value="KAF5757363.1"/>
    <property type="molecule type" value="Genomic_DNA"/>
</dbReference>
<evidence type="ECO:0000313" key="3">
    <source>
        <dbReference type="EMBL" id="KAF5757363.1"/>
    </source>
</evidence>
<reference evidence="3" key="2">
    <citation type="submission" date="2020-06" db="EMBL/GenBank/DDBJ databases">
        <title>Helianthus annuus Genome sequencing and assembly Release 2.</title>
        <authorList>
            <person name="Gouzy J."/>
            <person name="Langlade N."/>
            <person name="Munos S."/>
        </authorList>
    </citation>
    <scope>NUCLEOTIDE SEQUENCE</scope>
    <source>
        <tissue evidence="3">Leaves</tissue>
    </source>
</reference>
<organism evidence="3 4">
    <name type="scientific">Helianthus annuus</name>
    <name type="common">Common sunflower</name>
    <dbReference type="NCBI Taxonomy" id="4232"/>
    <lineage>
        <taxon>Eukaryota</taxon>
        <taxon>Viridiplantae</taxon>
        <taxon>Streptophyta</taxon>
        <taxon>Embryophyta</taxon>
        <taxon>Tracheophyta</taxon>
        <taxon>Spermatophyta</taxon>
        <taxon>Magnoliopsida</taxon>
        <taxon>eudicotyledons</taxon>
        <taxon>Gunneridae</taxon>
        <taxon>Pentapetalae</taxon>
        <taxon>asterids</taxon>
        <taxon>campanulids</taxon>
        <taxon>Asterales</taxon>
        <taxon>Asteraceae</taxon>
        <taxon>Asteroideae</taxon>
        <taxon>Heliantheae alliance</taxon>
        <taxon>Heliantheae</taxon>
        <taxon>Helianthus</taxon>
    </lineage>
</organism>
<evidence type="ECO:0000256" key="2">
    <source>
        <dbReference type="SAM" id="Phobius"/>
    </source>
</evidence>
<gene>
    <name evidence="3" type="ORF">HanXRQr2_Chr17g0825791</name>
</gene>
<dbReference type="Proteomes" id="UP000215914">
    <property type="component" value="Unassembled WGS sequence"/>
</dbReference>
<feature type="transmembrane region" description="Helical" evidence="2">
    <location>
        <begin position="106"/>
        <end position="128"/>
    </location>
</feature>
<sequence length="182" mass="21453">MIVHSGGDEAASERETERRGRRDGGGTDTEVSLRVPQSFSDFFFWWCVLSDCLDLTVVVTFLRAKLDEKTWKFVNPIWPSSMMLYLGKCYTCYLGFGRRKHIKIEFLNCLCHKGMFCIFQYMIYTSFVSKMRTSILKTTRRTTLIADYMYVFWIWFESCLPFSNVYHSNALSQFRLQGLFSF</sequence>